<gene>
    <name evidence="2" type="ORF">B0T25DRAFT_598913</name>
</gene>
<feature type="chain" id="PRO_5042494492" description="AA1-like domain-containing protein" evidence="1">
    <location>
        <begin position="18"/>
        <end position="113"/>
    </location>
</feature>
<evidence type="ECO:0000313" key="2">
    <source>
        <dbReference type="EMBL" id="KAK3364588.1"/>
    </source>
</evidence>
<accession>A0AAJ0HXP2</accession>
<comment type="caution">
    <text evidence="2">The sequence shown here is derived from an EMBL/GenBank/DDBJ whole genome shotgun (WGS) entry which is preliminary data.</text>
</comment>
<proteinExistence type="predicted"/>
<name>A0AAJ0HXP2_9PEZI</name>
<protein>
    <recommendedName>
        <fullName evidence="4">AA1-like domain-containing protein</fullName>
    </recommendedName>
</protein>
<organism evidence="2 3">
    <name type="scientific">Lasiosphaeria hispida</name>
    <dbReference type="NCBI Taxonomy" id="260671"/>
    <lineage>
        <taxon>Eukaryota</taxon>
        <taxon>Fungi</taxon>
        <taxon>Dikarya</taxon>
        <taxon>Ascomycota</taxon>
        <taxon>Pezizomycotina</taxon>
        <taxon>Sordariomycetes</taxon>
        <taxon>Sordariomycetidae</taxon>
        <taxon>Sordariales</taxon>
        <taxon>Lasiosphaeriaceae</taxon>
        <taxon>Lasiosphaeria</taxon>
    </lineage>
</organism>
<evidence type="ECO:0000256" key="1">
    <source>
        <dbReference type="SAM" id="SignalP"/>
    </source>
</evidence>
<dbReference type="AlphaFoldDB" id="A0AAJ0HXP2"/>
<reference evidence="2" key="1">
    <citation type="journal article" date="2023" name="Mol. Phylogenet. Evol.">
        <title>Genome-scale phylogeny and comparative genomics of the fungal order Sordariales.</title>
        <authorList>
            <person name="Hensen N."/>
            <person name="Bonometti L."/>
            <person name="Westerberg I."/>
            <person name="Brannstrom I.O."/>
            <person name="Guillou S."/>
            <person name="Cros-Aarteil S."/>
            <person name="Calhoun S."/>
            <person name="Haridas S."/>
            <person name="Kuo A."/>
            <person name="Mondo S."/>
            <person name="Pangilinan J."/>
            <person name="Riley R."/>
            <person name="LaButti K."/>
            <person name="Andreopoulos B."/>
            <person name="Lipzen A."/>
            <person name="Chen C."/>
            <person name="Yan M."/>
            <person name="Daum C."/>
            <person name="Ng V."/>
            <person name="Clum A."/>
            <person name="Steindorff A."/>
            <person name="Ohm R.A."/>
            <person name="Martin F."/>
            <person name="Silar P."/>
            <person name="Natvig D.O."/>
            <person name="Lalanne C."/>
            <person name="Gautier V."/>
            <person name="Ament-Velasquez S.L."/>
            <person name="Kruys A."/>
            <person name="Hutchinson M.I."/>
            <person name="Powell A.J."/>
            <person name="Barry K."/>
            <person name="Miller A.N."/>
            <person name="Grigoriev I.V."/>
            <person name="Debuchy R."/>
            <person name="Gladieux P."/>
            <person name="Hiltunen Thoren M."/>
            <person name="Johannesson H."/>
        </authorList>
    </citation>
    <scope>NUCLEOTIDE SEQUENCE</scope>
    <source>
        <strain evidence="2">CBS 955.72</strain>
    </source>
</reference>
<dbReference type="EMBL" id="JAUIQD010000001">
    <property type="protein sequence ID" value="KAK3364588.1"/>
    <property type="molecule type" value="Genomic_DNA"/>
</dbReference>
<evidence type="ECO:0000313" key="3">
    <source>
        <dbReference type="Proteomes" id="UP001275084"/>
    </source>
</evidence>
<keyword evidence="3" id="KW-1185">Reference proteome</keyword>
<evidence type="ECO:0008006" key="4">
    <source>
        <dbReference type="Google" id="ProtNLM"/>
    </source>
</evidence>
<sequence length="113" mass="11771">MLSSLIAPFLFLVGAFAAPTGDADNCTTFPSWTITDFKSVVNDTVGSGGKASFKLANDLSGTSDELACNLQVNYRCIITGTPSDTNLTVHVGVRAGSLTLLLDKVVECPGRTA</sequence>
<feature type="signal peptide" evidence="1">
    <location>
        <begin position="1"/>
        <end position="17"/>
    </location>
</feature>
<reference evidence="2" key="2">
    <citation type="submission" date="2023-06" db="EMBL/GenBank/DDBJ databases">
        <authorList>
            <consortium name="Lawrence Berkeley National Laboratory"/>
            <person name="Haridas S."/>
            <person name="Hensen N."/>
            <person name="Bonometti L."/>
            <person name="Westerberg I."/>
            <person name="Brannstrom I.O."/>
            <person name="Guillou S."/>
            <person name="Cros-Aarteil S."/>
            <person name="Calhoun S."/>
            <person name="Kuo A."/>
            <person name="Mondo S."/>
            <person name="Pangilinan J."/>
            <person name="Riley R."/>
            <person name="Labutti K."/>
            <person name="Andreopoulos B."/>
            <person name="Lipzen A."/>
            <person name="Chen C."/>
            <person name="Yanf M."/>
            <person name="Daum C."/>
            <person name="Ng V."/>
            <person name="Clum A."/>
            <person name="Steindorff A."/>
            <person name="Ohm R."/>
            <person name="Martin F."/>
            <person name="Silar P."/>
            <person name="Natvig D."/>
            <person name="Lalanne C."/>
            <person name="Gautier V."/>
            <person name="Ament-Velasquez S.L."/>
            <person name="Kruys A."/>
            <person name="Hutchinson M.I."/>
            <person name="Powell A.J."/>
            <person name="Barry K."/>
            <person name="Miller A.N."/>
            <person name="Grigoriev I.V."/>
            <person name="Debuchy R."/>
            <person name="Gladieux P."/>
            <person name="Thoren M.H."/>
            <person name="Johannesson H."/>
        </authorList>
    </citation>
    <scope>NUCLEOTIDE SEQUENCE</scope>
    <source>
        <strain evidence="2">CBS 955.72</strain>
    </source>
</reference>
<dbReference type="Proteomes" id="UP001275084">
    <property type="component" value="Unassembled WGS sequence"/>
</dbReference>
<keyword evidence="1" id="KW-0732">Signal</keyword>